<evidence type="ECO:0000256" key="4">
    <source>
        <dbReference type="ARBA" id="ARBA00022763"/>
    </source>
</evidence>
<dbReference type="OrthoDB" id="68328at2759"/>
<proteinExistence type="inferred from homology"/>
<dbReference type="InterPro" id="IPR037129">
    <property type="entry name" value="XPA_sf"/>
</dbReference>
<reference evidence="12 13" key="1">
    <citation type="submission" date="2015-04" db="EMBL/GenBank/DDBJ databases">
        <authorList>
            <person name="Syromyatnikov M.Y."/>
            <person name="Popov V.N."/>
        </authorList>
    </citation>
    <scope>NUCLEOTIDE SEQUENCE [LARGE SCALE GENOMIC DNA]</scope>
</reference>
<dbReference type="Pfam" id="PF01286">
    <property type="entry name" value="XPA_N"/>
    <property type="match status" value="1"/>
</dbReference>
<dbReference type="EMBL" id="CVRI01000063">
    <property type="protein sequence ID" value="CRL04855.1"/>
    <property type="molecule type" value="Genomic_DNA"/>
</dbReference>
<dbReference type="Pfam" id="PF05181">
    <property type="entry name" value="XPA_C"/>
    <property type="match status" value="1"/>
</dbReference>
<dbReference type="PANTHER" id="PTHR10142">
    <property type="entry name" value="DNA REPAIR PROTEIN COMPLEMENTING XP-A CELLS"/>
    <property type="match status" value="1"/>
</dbReference>
<evidence type="ECO:0000256" key="8">
    <source>
        <dbReference type="ARBA" id="ARBA00023204"/>
    </source>
</evidence>
<dbReference type="PROSITE" id="PS00752">
    <property type="entry name" value="XPA_1"/>
    <property type="match status" value="1"/>
</dbReference>
<comment type="similarity">
    <text evidence="2">Belongs to the XPA family.</text>
</comment>
<dbReference type="CDD" id="cd21076">
    <property type="entry name" value="DBD_XPA"/>
    <property type="match status" value="1"/>
</dbReference>
<dbReference type="GO" id="GO:0003684">
    <property type="term" value="F:damaged DNA binding"/>
    <property type="evidence" value="ECO:0007669"/>
    <property type="project" value="InterPro"/>
</dbReference>
<evidence type="ECO:0000256" key="6">
    <source>
        <dbReference type="ARBA" id="ARBA00022833"/>
    </source>
</evidence>
<dbReference type="InterPro" id="IPR009061">
    <property type="entry name" value="DNA-bd_dom_put_sf"/>
</dbReference>
<feature type="domain" description="XPA C-terminal" evidence="11">
    <location>
        <begin position="127"/>
        <end position="175"/>
    </location>
</feature>
<dbReference type="GO" id="GO:0000110">
    <property type="term" value="C:nucleotide-excision repair factor 1 complex"/>
    <property type="evidence" value="ECO:0007669"/>
    <property type="project" value="TreeGrafter"/>
</dbReference>
<dbReference type="InterPro" id="IPR022652">
    <property type="entry name" value="Znf_XPA_CS"/>
</dbReference>
<keyword evidence="8" id="KW-0234">DNA repair</keyword>
<gene>
    <name evidence="12" type="ORF">CLUMA_CG017908</name>
</gene>
<evidence type="ECO:0000256" key="5">
    <source>
        <dbReference type="ARBA" id="ARBA00022771"/>
    </source>
</evidence>
<evidence type="ECO:0000256" key="3">
    <source>
        <dbReference type="ARBA" id="ARBA00022723"/>
    </source>
</evidence>
<dbReference type="AlphaFoldDB" id="A0A1J1IXI0"/>
<dbReference type="GO" id="GO:0006284">
    <property type="term" value="P:base-excision repair"/>
    <property type="evidence" value="ECO:0007669"/>
    <property type="project" value="TreeGrafter"/>
</dbReference>
<dbReference type="STRING" id="568069.A0A1J1IXI0"/>
<organism evidence="12 13">
    <name type="scientific">Clunio marinus</name>
    <dbReference type="NCBI Taxonomy" id="568069"/>
    <lineage>
        <taxon>Eukaryota</taxon>
        <taxon>Metazoa</taxon>
        <taxon>Ecdysozoa</taxon>
        <taxon>Arthropoda</taxon>
        <taxon>Hexapoda</taxon>
        <taxon>Insecta</taxon>
        <taxon>Pterygota</taxon>
        <taxon>Neoptera</taxon>
        <taxon>Endopterygota</taxon>
        <taxon>Diptera</taxon>
        <taxon>Nematocera</taxon>
        <taxon>Chironomoidea</taxon>
        <taxon>Chironomidae</taxon>
        <taxon>Clunio</taxon>
    </lineage>
</organism>
<evidence type="ECO:0000256" key="10">
    <source>
        <dbReference type="SAM" id="Coils"/>
    </source>
</evidence>
<evidence type="ECO:0000259" key="11">
    <source>
        <dbReference type="Pfam" id="PF05181"/>
    </source>
</evidence>
<dbReference type="Gene3D" id="3.90.530.10">
    <property type="entry name" value="XPA C-terminal domain"/>
    <property type="match status" value="1"/>
</dbReference>
<dbReference type="GO" id="GO:0070914">
    <property type="term" value="P:UV-damage excision repair"/>
    <property type="evidence" value="ECO:0007669"/>
    <property type="project" value="TreeGrafter"/>
</dbReference>
<evidence type="ECO:0000256" key="7">
    <source>
        <dbReference type="ARBA" id="ARBA00023125"/>
    </source>
</evidence>
<dbReference type="SUPFAM" id="SSF46955">
    <property type="entry name" value="Putative DNA-binding domain"/>
    <property type="match status" value="1"/>
</dbReference>
<dbReference type="Proteomes" id="UP000183832">
    <property type="component" value="Unassembled WGS sequence"/>
</dbReference>
<keyword evidence="9" id="KW-0539">Nucleus</keyword>
<keyword evidence="3" id="KW-0479">Metal-binding</keyword>
<dbReference type="InterPro" id="IPR022656">
    <property type="entry name" value="XPA_C"/>
</dbReference>
<dbReference type="SUPFAM" id="SSF57716">
    <property type="entry name" value="Glucocorticoid receptor-like (DNA-binding domain)"/>
    <property type="match status" value="1"/>
</dbReference>
<dbReference type="GO" id="GO:0000715">
    <property type="term" value="P:nucleotide-excision repair, DNA damage recognition"/>
    <property type="evidence" value="ECO:0007669"/>
    <property type="project" value="TreeGrafter"/>
</dbReference>
<evidence type="ECO:0000256" key="2">
    <source>
        <dbReference type="ARBA" id="ARBA00005548"/>
    </source>
</evidence>
<evidence type="ECO:0000256" key="9">
    <source>
        <dbReference type="ARBA" id="ARBA00023242"/>
    </source>
</evidence>
<dbReference type="GO" id="GO:0008270">
    <property type="term" value="F:zinc ion binding"/>
    <property type="evidence" value="ECO:0007669"/>
    <property type="project" value="UniProtKB-KW"/>
</dbReference>
<sequence>MESESARKELTEAEKARIERNRLKAQHLRESKVAISKEDEGSNTIKINGSKYIDTAGGFLLDEREQEEEESERAAKIAKIFEEDATDIPLAYQKCVECDEEFADSYLYKNFGFSCCDKCKNEENSMLITKTTARDEFLLKDCDFDRREPPLKFISRKNPHKSTWAEMKLYLRSQVEARALEVFESLEKIAQEKQIREEKKEMAKAKKFNKKLSELRKTVRSTLYDKTTKKHEHEFGESTYNPETEEYFHECLKCEYSETYEEL</sequence>
<name>A0A1J1IXI0_9DIPT</name>
<keyword evidence="5" id="KW-0863">Zinc-finger</keyword>
<dbReference type="NCBIfam" id="TIGR00598">
    <property type="entry name" value="rad14"/>
    <property type="match status" value="1"/>
</dbReference>
<keyword evidence="7" id="KW-0238">DNA-binding</keyword>
<keyword evidence="6" id="KW-0862">Zinc</keyword>
<dbReference type="PANTHER" id="PTHR10142:SF0">
    <property type="entry name" value="DNA REPAIR PROTEIN COMPLEMENTING XP-A CELLS"/>
    <property type="match status" value="1"/>
</dbReference>
<keyword evidence="10" id="KW-0175">Coiled coil</keyword>
<dbReference type="InterPro" id="IPR000465">
    <property type="entry name" value="XPA/RAD14"/>
</dbReference>
<accession>A0A1J1IXI0</accession>
<keyword evidence="4" id="KW-0227">DNA damage</keyword>
<dbReference type="GO" id="GO:1901255">
    <property type="term" value="P:nucleotide-excision repair involved in interstrand cross-link repair"/>
    <property type="evidence" value="ECO:0007669"/>
    <property type="project" value="TreeGrafter"/>
</dbReference>
<evidence type="ECO:0000313" key="12">
    <source>
        <dbReference type="EMBL" id="CRL04855.1"/>
    </source>
</evidence>
<keyword evidence="13" id="KW-1185">Reference proteome</keyword>
<evidence type="ECO:0000256" key="1">
    <source>
        <dbReference type="ARBA" id="ARBA00004123"/>
    </source>
</evidence>
<protein>
    <submittedName>
        <fullName evidence="12">CLUMA_CG017908, isoform A</fullName>
    </submittedName>
</protein>
<feature type="coiled-coil region" evidence="10">
    <location>
        <begin position="186"/>
        <end position="215"/>
    </location>
</feature>
<comment type="subcellular location">
    <subcellularLocation>
        <location evidence="1">Nucleus</location>
    </subcellularLocation>
</comment>
<evidence type="ECO:0000313" key="13">
    <source>
        <dbReference type="Proteomes" id="UP000183832"/>
    </source>
</evidence>